<protein>
    <submittedName>
        <fullName evidence="1">Retroviral aspartyl protease</fullName>
    </submittedName>
</protein>
<dbReference type="GO" id="GO:0008233">
    <property type="term" value="F:peptidase activity"/>
    <property type="evidence" value="ECO:0007669"/>
    <property type="project" value="UniProtKB-KW"/>
</dbReference>
<dbReference type="Pfam" id="PF08284">
    <property type="entry name" value="RVP_2"/>
    <property type="match status" value="1"/>
</dbReference>
<dbReference type="SUPFAM" id="SSF50630">
    <property type="entry name" value="Acid proteases"/>
    <property type="match status" value="1"/>
</dbReference>
<dbReference type="OrthoDB" id="1750432at2759"/>
<dbReference type="EMBL" id="AZST01002369">
    <property type="protein sequence ID" value="KEP45015.1"/>
    <property type="molecule type" value="Genomic_DNA"/>
</dbReference>
<reference evidence="1 2" key="1">
    <citation type="submission" date="2013-12" db="EMBL/GenBank/DDBJ databases">
        <authorList>
            <person name="Cubeta M."/>
            <person name="Pakala S."/>
            <person name="Fedorova N."/>
            <person name="Thomas E."/>
            <person name="Dean R."/>
            <person name="Jabaji S."/>
            <person name="Neate S."/>
            <person name="Toda T."/>
            <person name="Tavantzis S."/>
            <person name="Vilgalys R."/>
            <person name="Bharathan N."/>
            <person name="Pakala S."/>
            <person name="Losada L.S."/>
            <person name="Zafar N."/>
            <person name="Nierman W."/>
        </authorList>
    </citation>
    <scope>NUCLEOTIDE SEQUENCE [LARGE SCALE GENOMIC DNA]</scope>
    <source>
        <strain evidence="1 2">123E</strain>
    </source>
</reference>
<organism evidence="1 2">
    <name type="scientific">Rhizoctonia solani 123E</name>
    <dbReference type="NCBI Taxonomy" id="1423351"/>
    <lineage>
        <taxon>Eukaryota</taxon>
        <taxon>Fungi</taxon>
        <taxon>Dikarya</taxon>
        <taxon>Basidiomycota</taxon>
        <taxon>Agaricomycotina</taxon>
        <taxon>Agaricomycetes</taxon>
        <taxon>Cantharellales</taxon>
        <taxon>Ceratobasidiaceae</taxon>
        <taxon>Rhizoctonia</taxon>
    </lineage>
</organism>
<evidence type="ECO:0000313" key="2">
    <source>
        <dbReference type="Proteomes" id="UP000027456"/>
    </source>
</evidence>
<keyword evidence="1" id="KW-0378">Hydrolase</keyword>
<feature type="non-terminal residue" evidence="1">
    <location>
        <position position="1"/>
    </location>
</feature>
<keyword evidence="2" id="KW-1185">Reference proteome</keyword>
<dbReference type="AlphaFoldDB" id="A0A074RHX9"/>
<dbReference type="HOGENOM" id="CLU_047281_3_0_1"/>
<sequence length="143" mass="16091">TLPPMEWNSSKPKDKERRVPRPIVLEVQINGPPARALLDSGSHGDFVSTILVDQLRLKKSRLAKPIGPQMAVSGSKCSINWCANAQFQYQGIDEPRTFNVMNIESYDLILGTPFLFQFKVTFGLHLPNVLIGSKNHYHYKGVQ</sequence>
<gene>
    <name evidence="1" type="ORF">V565_330060</name>
</gene>
<dbReference type="CDD" id="cd00303">
    <property type="entry name" value="retropepsin_like"/>
    <property type="match status" value="1"/>
</dbReference>
<accession>A0A074RHX9</accession>
<dbReference type="GO" id="GO:0006508">
    <property type="term" value="P:proteolysis"/>
    <property type="evidence" value="ECO:0007669"/>
    <property type="project" value="UniProtKB-KW"/>
</dbReference>
<dbReference type="STRING" id="1423351.A0A074RHX9"/>
<dbReference type="InterPro" id="IPR021109">
    <property type="entry name" value="Peptidase_aspartic_dom_sf"/>
</dbReference>
<keyword evidence="1" id="KW-0645">Protease</keyword>
<proteinExistence type="predicted"/>
<name>A0A074RHX9_9AGAM</name>
<evidence type="ECO:0000313" key="1">
    <source>
        <dbReference type="EMBL" id="KEP45015.1"/>
    </source>
</evidence>
<dbReference type="Gene3D" id="2.40.70.10">
    <property type="entry name" value="Acid Proteases"/>
    <property type="match status" value="1"/>
</dbReference>
<dbReference type="Proteomes" id="UP000027456">
    <property type="component" value="Unassembled WGS sequence"/>
</dbReference>
<comment type="caution">
    <text evidence="1">The sequence shown here is derived from an EMBL/GenBank/DDBJ whole genome shotgun (WGS) entry which is preliminary data.</text>
</comment>